<dbReference type="STRING" id="307121.GA0070620_3935"/>
<dbReference type="GO" id="GO:0005886">
    <property type="term" value="C:plasma membrane"/>
    <property type="evidence" value="ECO:0007669"/>
    <property type="project" value="UniProtKB-SubCell"/>
</dbReference>
<dbReference type="InterPro" id="IPR022398">
    <property type="entry name" value="Peptidase_S8_His-AS"/>
</dbReference>
<organism evidence="14 15">
    <name type="scientific">Micromonospora krabiensis</name>
    <dbReference type="NCBI Taxonomy" id="307121"/>
    <lineage>
        <taxon>Bacteria</taxon>
        <taxon>Bacillati</taxon>
        <taxon>Actinomycetota</taxon>
        <taxon>Actinomycetes</taxon>
        <taxon>Micromonosporales</taxon>
        <taxon>Micromonosporaceae</taxon>
        <taxon>Micromonospora</taxon>
    </lineage>
</organism>
<keyword evidence="15" id="KW-1185">Reference proteome</keyword>
<name>A0A1C3N716_9ACTN</name>
<feature type="active site" description="Charge relay system" evidence="10">
    <location>
        <position position="284"/>
    </location>
</feature>
<comment type="subcellular location">
    <subcellularLocation>
        <location evidence="1">Cell membrane</location>
        <topology evidence="1">Single-pass membrane protein</topology>
    </subcellularLocation>
</comment>
<feature type="domain" description="Peptidase S8/S53" evidence="13">
    <location>
        <begin position="77"/>
        <end position="331"/>
    </location>
</feature>
<keyword evidence="7 10" id="KW-0720">Serine protease</keyword>
<protein>
    <submittedName>
        <fullName evidence="14">Type VII secretion-associated serine protease mycosin</fullName>
    </submittedName>
</protein>
<dbReference type="Pfam" id="PF00082">
    <property type="entry name" value="Peptidase_S8"/>
    <property type="match status" value="1"/>
</dbReference>
<dbReference type="InterPro" id="IPR036852">
    <property type="entry name" value="Peptidase_S8/S53_dom_sf"/>
</dbReference>
<evidence type="ECO:0000259" key="13">
    <source>
        <dbReference type="Pfam" id="PF00082"/>
    </source>
</evidence>
<evidence type="ECO:0000256" key="5">
    <source>
        <dbReference type="ARBA" id="ARBA00022692"/>
    </source>
</evidence>
<dbReference type="Gene3D" id="3.40.50.200">
    <property type="entry name" value="Peptidase S8/S53 domain"/>
    <property type="match status" value="1"/>
</dbReference>
<dbReference type="InterPro" id="IPR023827">
    <property type="entry name" value="Peptidase_S8_Asp-AS"/>
</dbReference>
<dbReference type="PANTHER" id="PTHR43806">
    <property type="entry name" value="PEPTIDASE S8"/>
    <property type="match status" value="1"/>
</dbReference>
<dbReference type="AlphaFoldDB" id="A0A1C3N716"/>
<accession>A0A1C3N716</accession>
<feature type="active site" description="Charge relay system" evidence="10">
    <location>
        <position position="121"/>
    </location>
</feature>
<evidence type="ECO:0000256" key="6">
    <source>
        <dbReference type="ARBA" id="ARBA00022801"/>
    </source>
</evidence>
<dbReference type="EMBL" id="LT598496">
    <property type="protein sequence ID" value="SBV28392.1"/>
    <property type="molecule type" value="Genomic_DNA"/>
</dbReference>
<evidence type="ECO:0000256" key="9">
    <source>
        <dbReference type="ARBA" id="ARBA00023136"/>
    </source>
</evidence>
<reference evidence="15" key="1">
    <citation type="submission" date="2016-06" db="EMBL/GenBank/DDBJ databases">
        <authorList>
            <person name="Varghese N."/>
        </authorList>
    </citation>
    <scope>NUCLEOTIDE SEQUENCE [LARGE SCALE GENOMIC DNA]</scope>
    <source>
        <strain evidence="15">DSM 45344</strain>
    </source>
</reference>
<evidence type="ECO:0000256" key="8">
    <source>
        <dbReference type="ARBA" id="ARBA00022989"/>
    </source>
</evidence>
<keyword evidence="6 10" id="KW-0378">Hydrolase</keyword>
<dbReference type="InterPro" id="IPR015500">
    <property type="entry name" value="Peptidase_S8_subtilisin-rel"/>
</dbReference>
<keyword evidence="9 12" id="KW-0472">Membrane</keyword>
<keyword evidence="5 12" id="KW-0812">Transmembrane</keyword>
<dbReference type="InterPro" id="IPR050131">
    <property type="entry name" value="Peptidase_S8_subtilisin-like"/>
</dbReference>
<evidence type="ECO:0000256" key="10">
    <source>
        <dbReference type="PROSITE-ProRule" id="PRU01240"/>
    </source>
</evidence>
<dbReference type="Proteomes" id="UP000199393">
    <property type="component" value="Chromosome I"/>
</dbReference>
<dbReference type="InterPro" id="IPR023834">
    <property type="entry name" value="T7SS_pept_S8A_mycosin"/>
</dbReference>
<evidence type="ECO:0000313" key="14">
    <source>
        <dbReference type="EMBL" id="SBV28392.1"/>
    </source>
</evidence>
<evidence type="ECO:0000256" key="1">
    <source>
        <dbReference type="ARBA" id="ARBA00004162"/>
    </source>
</evidence>
<dbReference type="NCBIfam" id="TIGR03921">
    <property type="entry name" value="T7SS_mycosin"/>
    <property type="match status" value="1"/>
</dbReference>
<evidence type="ECO:0000256" key="3">
    <source>
        <dbReference type="ARBA" id="ARBA00022475"/>
    </source>
</evidence>
<evidence type="ECO:0000313" key="15">
    <source>
        <dbReference type="Proteomes" id="UP000199393"/>
    </source>
</evidence>
<dbReference type="PROSITE" id="PS51892">
    <property type="entry name" value="SUBTILASE"/>
    <property type="match status" value="1"/>
</dbReference>
<keyword evidence="3" id="KW-1003">Cell membrane</keyword>
<dbReference type="SUPFAM" id="SSF52743">
    <property type="entry name" value="Subtilisin-like"/>
    <property type="match status" value="1"/>
</dbReference>
<dbReference type="GO" id="GO:0006508">
    <property type="term" value="P:proteolysis"/>
    <property type="evidence" value="ECO:0007669"/>
    <property type="project" value="UniProtKB-KW"/>
</dbReference>
<dbReference type="GO" id="GO:0004252">
    <property type="term" value="F:serine-type endopeptidase activity"/>
    <property type="evidence" value="ECO:0007669"/>
    <property type="project" value="UniProtKB-UniRule"/>
</dbReference>
<keyword evidence="4 10" id="KW-0645">Protease</keyword>
<comment type="similarity">
    <text evidence="2 10">Belongs to the peptidase S8 family.</text>
</comment>
<evidence type="ECO:0000256" key="11">
    <source>
        <dbReference type="SAM" id="MobiDB-lite"/>
    </source>
</evidence>
<dbReference type="PRINTS" id="PR00723">
    <property type="entry name" value="SUBTILISIN"/>
</dbReference>
<proteinExistence type="inferred from homology"/>
<dbReference type="PANTHER" id="PTHR43806:SF11">
    <property type="entry name" value="CEREVISIN-RELATED"/>
    <property type="match status" value="1"/>
</dbReference>
<evidence type="ECO:0000256" key="7">
    <source>
        <dbReference type="ARBA" id="ARBA00022825"/>
    </source>
</evidence>
<evidence type="ECO:0000256" key="2">
    <source>
        <dbReference type="ARBA" id="ARBA00011073"/>
    </source>
</evidence>
<feature type="region of interest" description="Disordered" evidence="11">
    <location>
        <begin position="396"/>
        <end position="415"/>
    </location>
</feature>
<feature type="transmembrane region" description="Helical" evidence="12">
    <location>
        <begin position="370"/>
        <end position="388"/>
    </location>
</feature>
<dbReference type="PROSITE" id="PS00136">
    <property type="entry name" value="SUBTILASE_ASP"/>
    <property type="match status" value="1"/>
</dbReference>
<dbReference type="RefSeq" id="WP_231921861.1">
    <property type="nucleotide sequence ID" value="NZ_JBHRWG010000004.1"/>
</dbReference>
<evidence type="ECO:0000256" key="12">
    <source>
        <dbReference type="SAM" id="Phobius"/>
    </source>
</evidence>
<sequence length="415" mass="42795">MRESRRLVGDTGTPRAGRGVRAVLCGALAVLLGPALVPPTPALAAPTCGPAGVAAPTETSWALRRLEPSSAWRISRGAGVTVAVIDSGVSAIHPTLKGQVREGRDFNGLPARQGQCDEAGHGTIVAGIIAGRDGTGAPFSGIAPDARILPIRVLPDAETRQDEGLPGQIAEAIVWAVDHGADVINLSLVTLHRPELASAVDYALGKRVVLVAAAGNRREQRPDQPAYPARYPGVIAVAGMDEEGGHVDSSVSGDYVDIAAPGLNIVGPAPGGSGYLNMEAGGTSFAAAYVSGVVALIRAAHPDLTPEQVAERLTRTADNPPEGHNAEIGYGMVNPYRAVATLLGTRKDPPPAAMAAPAPRQDPLGWQRTAAVWVAAVGALLAAVLLAVKPILDRGRRRGWRPGRRPSEVDLSATG</sequence>
<keyword evidence="8 12" id="KW-1133">Transmembrane helix</keyword>
<feature type="active site" description="Charge relay system" evidence="10">
    <location>
        <position position="86"/>
    </location>
</feature>
<dbReference type="PROSITE" id="PS00137">
    <property type="entry name" value="SUBTILASE_HIS"/>
    <property type="match status" value="1"/>
</dbReference>
<gene>
    <name evidence="14" type="ORF">GA0070620_3935</name>
</gene>
<dbReference type="InterPro" id="IPR000209">
    <property type="entry name" value="Peptidase_S8/S53_dom"/>
</dbReference>
<dbReference type="PATRIC" id="fig|307121.4.peg.4020"/>
<evidence type="ECO:0000256" key="4">
    <source>
        <dbReference type="ARBA" id="ARBA00022670"/>
    </source>
</evidence>